<dbReference type="Proteomes" id="UP000638648">
    <property type="component" value="Unassembled WGS sequence"/>
</dbReference>
<dbReference type="PANTHER" id="PTHR33204">
    <property type="entry name" value="TRANSCRIPTIONAL REGULATOR, MARR FAMILY"/>
    <property type="match status" value="1"/>
</dbReference>
<feature type="domain" description="HTH hxlR-type" evidence="4">
    <location>
        <begin position="10"/>
        <end position="108"/>
    </location>
</feature>
<evidence type="ECO:0000259" key="4">
    <source>
        <dbReference type="PROSITE" id="PS51118"/>
    </source>
</evidence>
<evidence type="ECO:0000313" key="6">
    <source>
        <dbReference type="Proteomes" id="UP000638648"/>
    </source>
</evidence>
<comment type="caution">
    <text evidence="5">The sequence shown here is derived from an EMBL/GenBank/DDBJ whole genome shotgun (WGS) entry which is preliminary data.</text>
</comment>
<reference evidence="5" key="1">
    <citation type="submission" date="2020-10" db="EMBL/GenBank/DDBJ databases">
        <title>Sequencing the genomes of 1000 actinobacteria strains.</title>
        <authorList>
            <person name="Klenk H.-P."/>
        </authorList>
    </citation>
    <scope>NUCLEOTIDE SEQUENCE</scope>
    <source>
        <strain evidence="5">DSM 45354</strain>
    </source>
</reference>
<gene>
    <name evidence="5" type="ORF">HEB94_000221</name>
</gene>
<dbReference type="Gene3D" id="1.10.10.10">
    <property type="entry name" value="Winged helix-like DNA-binding domain superfamily/Winged helix DNA-binding domain"/>
    <property type="match status" value="1"/>
</dbReference>
<dbReference type="RefSeq" id="WP_337917430.1">
    <property type="nucleotide sequence ID" value="NZ_BAABJL010000193.1"/>
</dbReference>
<dbReference type="PROSITE" id="PS51118">
    <property type="entry name" value="HTH_HXLR"/>
    <property type="match status" value="1"/>
</dbReference>
<evidence type="ECO:0000313" key="5">
    <source>
        <dbReference type="EMBL" id="MBE1603373.1"/>
    </source>
</evidence>
<dbReference type="SUPFAM" id="SSF46785">
    <property type="entry name" value="Winged helix' DNA-binding domain"/>
    <property type="match status" value="1"/>
</dbReference>
<protein>
    <submittedName>
        <fullName evidence="5">DNA-binding HxlR family transcriptional regulator</fullName>
    </submittedName>
</protein>
<evidence type="ECO:0000256" key="3">
    <source>
        <dbReference type="ARBA" id="ARBA00023163"/>
    </source>
</evidence>
<dbReference type="Pfam" id="PF01638">
    <property type="entry name" value="HxlR"/>
    <property type="match status" value="1"/>
</dbReference>
<keyword evidence="6" id="KW-1185">Reference proteome</keyword>
<name>A0A927MR53_9ACTN</name>
<keyword evidence="1" id="KW-0805">Transcription regulation</keyword>
<dbReference type="PANTHER" id="PTHR33204:SF18">
    <property type="entry name" value="TRANSCRIPTIONAL REGULATORY PROTEIN"/>
    <property type="match status" value="1"/>
</dbReference>
<dbReference type="InterPro" id="IPR036388">
    <property type="entry name" value="WH-like_DNA-bd_sf"/>
</dbReference>
<dbReference type="InterPro" id="IPR036390">
    <property type="entry name" value="WH_DNA-bd_sf"/>
</dbReference>
<dbReference type="Gene3D" id="3.30.1050.10">
    <property type="entry name" value="SCP2 sterol-binding domain"/>
    <property type="match status" value="1"/>
</dbReference>
<dbReference type="GO" id="GO:0003677">
    <property type="term" value="F:DNA binding"/>
    <property type="evidence" value="ECO:0007669"/>
    <property type="project" value="UniProtKB-KW"/>
</dbReference>
<dbReference type="EMBL" id="JADBEM010000001">
    <property type="protein sequence ID" value="MBE1603373.1"/>
    <property type="molecule type" value="Genomic_DNA"/>
</dbReference>
<dbReference type="AlphaFoldDB" id="A0A927MR53"/>
<dbReference type="SUPFAM" id="SSF55718">
    <property type="entry name" value="SCP-like"/>
    <property type="match status" value="1"/>
</dbReference>
<dbReference type="InterPro" id="IPR036527">
    <property type="entry name" value="SCP2_sterol-bd_dom_sf"/>
</dbReference>
<keyword evidence="3" id="KW-0804">Transcription</keyword>
<organism evidence="5 6">
    <name type="scientific">Actinopolymorpha pittospori</name>
    <dbReference type="NCBI Taxonomy" id="648752"/>
    <lineage>
        <taxon>Bacteria</taxon>
        <taxon>Bacillati</taxon>
        <taxon>Actinomycetota</taxon>
        <taxon>Actinomycetes</taxon>
        <taxon>Propionibacteriales</taxon>
        <taxon>Actinopolymorphaceae</taxon>
        <taxon>Actinopolymorpha</taxon>
    </lineage>
</organism>
<sequence>MSPRRYAQFCPLAKALDILGERWTLLIIRELLAGPKRYTDLRAGLAGLATDLLATRLRELRAHGLVERRDLPPPTPATVYELTERGRALRPAILELARWGRPLLREAAHDALPDSALVLGLEAAFHAAAAVGVDETYDIEVDGQRVAVRVRNGTLTVLPGGTGDRASVRINTDREGFMSLARSDSGTRPRIDGDPDALARFQRIFALD</sequence>
<proteinExistence type="predicted"/>
<accession>A0A927MR53</accession>
<evidence type="ECO:0000256" key="1">
    <source>
        <dbReference type="ARBA" id="ARBA00023015"/>
    </source>
</evidence>
<evidence type="ECO:0000256" key="2">
    <source>
        <dbReference type="ARBA" id="ARBA00023125"/>
    </source>
</evidence>
<keyword evidence="2 5" id="KW-0238">DNA-binding</keyword>
<dbReference type="InterPro" id="IPR002577">
    <property type="entry name" value="HTH_HxlR"/>
</dbReference>